<evidence type="ECO:0000313" key="2">
    <source>
        <dbReference type="EMBL" id="KTC86138.1"/>
    </source>
</evidence>
<organism evidence="2 3">
    <name type="scientific">Legionella drozanskii LLAP-1</name>
    <dbReference type="NCBI Taxonomy" id="1212489"/>
    <lineage>
        <taxon>Bacteria</taxon>
        <taxon>Pseudomonadati</taxon>
        <taxon>Pseudomonadota</taxon>
        <taxon>Gammaproteobacteria</taxon>
        <taxon>Legionellales</taxon>
        <taxon>Legionellaceae</taxon>
        <taxon>Legionella</taxon>
    </lineage>
</organism>
<keyword evidence="1" id="KW-1133">Transmembrane helix</keyword>
<keyword evidence="1" id="KW-0472">Membrane</keyword>
<evidence type="ECO:0000313" key="3">
    <source>
        <dbReference type="Proteomes" id="UP000054736"/>
    </source>
</evidence>
<dbReference type="STRING" id="1212489.Ldro_2463"/>
<evidence type="ECO:0000256" key="1">
    <source>
        <dbReference type="SAM" id="Phobius"/>
    </source>
</evidence>
<gene>
    <name evidence="2" type="ORF">Ldro_2463</name>
</gene>
<feature type="transmembrane region" description="Helical" evidence="1">
    <location>
        <begin position="63"/>
        <end position="83"/>
    </location>
</feature>
<reference evidence="2 3" key="1">
    <citation type="submission" date="2015-11" db="EMBL/GenBank/DDBJ databases">
        <title>Genomic analysis of 38 Legionella species identifies large and diverse effector repertoires.</title>
        <authorList>
            <person name="Burstein D."/>
            <person name="Amaro F."/>
            <person name="Zusman T."/>
            <person name="Lifshitz Z."/>
            <person name="Cohen O."/>
            <person name="Gilbert J.A."/>
            <person name="Pupko T."/>
            <person name="Shuman H.A."/>
            <person name="Segal G."/>
        </authorList>
    </citation>
    <scope>NUCLEOTIDE SEQUENCE [LARGE SCALE GENOMIC DNA]</scope>
    <source>
        <strain evidence="2 3">ATCC 700990</strain>
    </source>
</reference>
<feature type="transmembrane region" description="Helical" evidence="1">
    <location>
        <begin position="103"/>
        <end position="129"/>
    </location>
</feature>
<dbReference type="PATRIC" id="fig|1212489.4.peg.2596"/>
<dbReference type="AlphaFoldDB" id="A0A0W0SRU6"/>
<dbReference type="RefSeq" id="WP_058496714.1">
    <property type="nucleotide sequence ID" value="NZ_CAAAIU010000001.1"/>
</dbReference>
<dbReference type="OrthoDB" id="5640237at2"/>
<proteinExistence type="predicted"/>
<accession>A0A0W0SRU6</accession>
<keyword evidence="1" id="KW-0812">Transmembrane</keyword>
<protein>
    <submittedName>
        <fullName evidence="2">Protein IcmC (DotV)-like protein</fullName>
    </submittedName>
</protein>
<feature type="transmembrane region" description="Helical" evidence="1">
    <location>
        <begin position="20"/>
        <end position="42"/>
    </location>
</feature>
<comment type="caution">
    <text evidence="2">The sequence shown here is derived from an EMBL/GenBank/DDBJ whole genome shotgun (WGS) entry which is preliminary data.</text>
</comment>
<dbReference type="Proteomes" id="UP000054736">
    <property type="component" value="Unassembled WGS sequence"/>
</dbReference>
<keyword evidence="3" id="KW-1185">Reference proteome</keyword>
<sequence>MNSTTDIVAMLGNLSRSLFPVQHLISGFAYLIGIAFFLVAIAKFKKIGESAGKQSQEKMFGPLAFLLGGAALVFLPSAVSLLANSTFGVGNVLSYTDYNPYNIYSSMGLIIQTAGVIWFIRGCVLLVGASSPGVQHGPKGLAFLFAGILAVNFQGTAAFLNTVMGHLESLTMTLKNSQGF</sequence>
<dbReference type="EMBL" id="LNXY01000027">
    <property type="protein sequence ID" value="KTC86138.1"/>
    <property type="molecule type" value="Genomic_DNA"/>
</dbReference>
<feature type="transmembrane region" description="Helical" evidence="1">
    <location>
        <begin position="141"/>
        <end position="160"/>
    </location>
</feature>
<name>A0A0W0SRU6_9GAMM</name>